<dbReference type="PIRSF" id="PIRSF008159">
    <property type="entry name" value="UCP008159_ABC"/>
    <property type="match status" value="1"/>
</dbReference>
<keyword evidence="4" id="KW-1185">Reference proteome</keyword>
<dbReference type="RefSeq" id="WP_188907022.1">
    <property type="nucleotide sequence ID" value="NZ_BMIQ01000001.1"/>
</dbReference>
<dbReference type="InterPro" id="IPR002048">
    <property type="entry name" value="EF_hand_dom"/>
</dbReference>
<sequence length="224" mass="24393">MTKTRAFLAAAAFAILAAPGAAKAHPHVFVEPRIEIDVAPDGRLQALRNDWSMDEMFSSSVVVDFDKNGDGKLDKDELAAIGKQVAGSIARWSYYTFVRRNGVVVAMQAPPALDVSYDEKRGRLRFQFALKPKEALDVKAGDLSFSNFDDTYFVAFDFKGTKDFVVKGMPAGCRTDMNAPSPDEAAKSWMASIAAIPADAPVPDDGIKFSQVLSTKFQVTCRKG</sequence>
<feature type="chain" id="PRO_5037434919" evidence="1">
    <location>
        <begin position="25"/>
        <end position="224"/>
    </location>
</feature>
<evidence type="ECO:0000256" key="1">
    <source>
        <dbReference type="SAM" id="SignalP"/>
    </source>
</evidence>
<name>A0A916ZER9_9HYPH</name>
<keyword evidence="1" id="KW-0732">Signal</keyword>
<reference evidence="3" key="2">
    <citation type="submission" date="2020-09" db="EMBL/GenBank/DDBJ databases">
        <authorList>
            <person name="Sun Q."/>
            <person name="Zhou Y."/>
        </authorList>
    </citation>
    <scope>NUCLEOTIDE SEQUENCE</scope>
    <source>
        <strain evidence="3">CGMCC 1.15367</strain>
    </source>
</reference>
<comment type="caution">
    <text evidence="3">The sequence shown here is derived from an EMBL/GenBank/DDBJ whole genome shotgun (WGS) entry which is preliminary data.</text>
</comment>
<dbReference type="InterPro" id="IPR010412">
    <property type="entry name" value="DUF1007"/>
</dbReference>
<dbReference type="InterPro" id="IPR016537">
    <property type="entry name" value="UCP008159_ABC"/>
</dbReference>
<dbReference type="PROSITE" id="PS50222">
    <property type="entry name" value="EF_HAND_2"/>
    <property type="match status" value="1"/>
</dbReference>
<dbReference type="EMBL" id="BMIQ01000001">
    <property type="protein sequence ID" value="GGD92821.1"/>
    <property type="molecule type" value="Genomic_DNA"/>
</dbReference>
<evidence type="ECO:0000313" key="4">
    <source>
        <dbReference type="Proteomes" id="UP000644699"/>
    </source>
</evidence>
<gene>
    <name evidence="3" type="ORF">GCM10011390_09410</name>
</gene>
<feature type="signal peptide" evidence="1">
    <location>
        <begin position="1"/>
        <end position="24"/>
    </location>
</feature>
<evidence type="ECO:0000259" key="2">
    <source>
        <dbReference type="PROSITE" id="PS50222"/>
    </source>
</evidence>
<organism evidence="3 4">
    <name type="scientific">Aureimonas endophytica</name>
    <dbReference type="NCBI Taxonomy" id="2027858"/>
    <lineage>
        <taxon>Bacteria</taxon>
        <taxon>Pseudomonadati</taxon>
        <taxon>Pseudomonadota</taxon>
        <taxon>Alphaproteobacteria</taxon>
        <taxon>Hyphomicrobiales</taxon>
        <taxon>Aurantimonadaceae</taxon>
        <taxon>Aureimonas</taxon>
    </lineage>
</organism>
<proteinExistence type="predicted"/>
<protein>
    <submittedName>
        <fullName evidence="3">ABC transporter substrate-binding protein</fullName>
    </submittedName>
</protein>
<evidence type="ECO:0000313" key="3">
    <source>
        <dbReference type="EMBL" id="GGD92821.1"/>
    </source>
</evidence>
<accession>A0A916ZER9</accession>
<dbReference type="PROSITE" id="PS00018">
    <property type="entry name" value="EF_HAND_1"/>
    <property type="match status" value="1"/>
</dbReference>
<dbReference type="Pfam" id="PF06226">
    <property type="entry name" value="DUF1007"/>
    <property type="match status" value="1"/>
</dbReference>
<dbReference type="AlphaFoldDB" id="A0A916ZER9"/>
<dbReference type="InterPro" id="IPR018247">
    <property type="entry name" value="EF_Hand_1_Ca_BS"/>
</dbReference>
<dbReference type="Proteomes" id="UP000644699">
    <property type="component" value="Unassembled WGS sequence"/>
</dbReference>
<feature type="domain" description="EF-hand" evidence="2">
    <location>
        <begin position="64"/>
        <end position="88"/>
    </location>
</feature>
<dbReference type="GO" id="GO:0005509">
    <property type="term" value="F:calcium ion binding"/>
    <property type="evidence" value="ECO:0007669"/>
    <property type="project" value="InterPro"/>
</dbReference>
<reference evidence="3" key="1">
    <citation type="journal article" date="2014" name="Int. J. Syst. Evol. Microbiol.">
        <title>Complete genome sequence of Corynebacterium casei LMG S-19264T (=DSM 44701T), isolated from a smear-ripened cheese.</title>
        <authorList>
            <consortium name="US DOE Joint Genome Institute (JGI-PGF)"/>
            <person name="Walter F."/>
            <person name="Albersmeier A."/>
            <person name="Kalinowski J."/>
            <person name="Ruckert C."/>
        </authorList>
    </citation>
    <scope>NUCLEOTIDE SEQUENCE</scope>
    <source>
        <strain evidence="3">CGMCC 1.15367</strain>
    </source>
</reference>